<dbReference type="Gene3D" id="3.40.50.880">
    <property type="match status" value="1"/>
</dbReference>
<dbReference type="Pfam" id="PF00857">
    <property type="entry name" value="Isochorismatase"/>
    <property type="match status" value="1"/>
</dbReference>
<dbReference type="SUPFAM" id="SSF52317">
    <property type="entry name" value="Class I glutamine amidotransferase-like"/>
    <property type="match status" value="1"/>
</dbReference>
<evidence type="ECO:0000313" key="5">
    <source>
        <dbReference type="Proteomes" id="UP000061432"/>
    </source>
</evidence>
<dbReference type="Proteomes" id="UP000061432">
    <property type="component" value="Chromosome"/>
</dbReference>
<dbReference type="InterPro" id="IPR029062">
    <property type="entry name" value="Class_I_gatase-like"/>
</dbReference>
<dbReference type="GO" id="GO:0003700">
    <property type="term" value="F:DNA-binding transcription factor activity"/>
    <property type="evidence" value="ECO:0007669"/>
    <property type="project" value="InterPro"/>
</dbReference>
<accession>A0A0C6FAF4</accession>
<reference evidence="5" key="2">
    <citation type="submission" date="2015-01" db="EMBL/GenBank/DDBJ databases">
        <title>Complete genome sequence of Methylobacterium aquaticum strain 22A.</title>
        <authorList>
            <person name="Tani A."/>
            <person name="Ogura Y."/>
            <person name="Hayashi T."/>
        </authorList>
    </citation>
    <scope>NUCLEOTIDE SEQUENCE [LARGE SCALE GENOMIC DNA]</scope>
    <source>
        <strain evidence="5">MA-22A</strain>
    </source>
</reference>
<dbReference type="KEGG" id="maqu:Maq22A_c10670"/>
<keyword evidence="2" id="KW-0804">Transcription</keyword>
<dbReference type="Pfam" id="PF01965">
    <property type="entry name" value="DJ-1_PfpI"/>
    <property type="match status" value="1"/>
</dbReference>
<evidence type="ECO:0000313" key="4">
    <source>
        <dbReference type="EMBL" id="BAQ45408.1"/>
    </source>
</evidence>
<sequence length="515" mass="55788">MSPMPDTALLVIDVQESFRHRPYWDEADLVRFLDRQQALIDGAVARNVPVVQIFHVEDEGPFSLASGHVRALEPLRISPDAVFHKRRHSALVGSGLDVWLTRTGIRRLIVSGIRTEQCCETTTRHASDLGYGVDYVGEATLTFAMTDAAGRRWSADEIRARTELVLAGRFARIATVEEALSEPTPRRVSGPAEIAVVVVCPPRTLLLDVAGPVEVLRKANLIQDRVRFRVDHVGPCSAVTSSIGLGLSGLEPLPAPLPEGATVVLAGTAELVLGDSDPPGEDERAAEDAIVAWLRAEVRPGHRLVSICSGALLAARAGLLDGHDCTTHHAACAELAALAPAARVLEDRLFVEDRERLTSAGITAGIDLMLHLVARLVDPACAAAVARYLVVYLRRAGHDPQASPWLEGRNHLHPAIHRVQDAVSADPARAWSLETLADLAATSPRHLSRLFNRHAGMSLPAYVNGLRVALARDLLARTRLDMERVAERAGFASPRQLRRAWSRVNDGPSSAIRDG</sequence>
<evidence type="ECO:0000259" key="3">
    <source>
        <dbReference type="PROSITE" id="PS01124"/>
    </source>
</evidence>
<dbReference type="Gene3D" id="1.10.10.60">
    <property type="entry name" value="Homeodomain-like"/>
    <property type="match status" value="1"/>
</dbReference>
<dbReference type="STRING" id="270351.Maq22A_c10670"/>
<dbReference type="GO" id="GO:0043565">
    <property type="term" value="F:sequence-specific DNA binding"/>
    <property type="evidence" value="ECO:0007669"/>
    <property type="project" value="InterPro"/>
</dbReference>
<dbReference type="SMART" id="SM00342">
    <property type="entry name" value="HTH_ARAC"/>
    <property type="match status" value="1"/>
</dbReference>
<keyword evidence="1" id="KW-0805">Transcription regulation</keyword>
<proteinExistence type="predicted"/>
<dbReference type="InterPro" id="IPR000868">
    <property type="entry name" value="Isochorismatase-like_dom"/>
</dbReference>
<dbReference type="InterPro" id="IPR036380">
    <property type="entry name" value="Isochorismatase-like_sf"/>
</dbReference>
<dbReference type="InterPro" id="IPR052158">
    <property type="entry name" value="INH-QAR"/>
</dbReference>
<protein>
    <submittedName>
        <fullName evidence="4">AraC family transcriptional regulator</fullName>
    </submittedName>
</protein>
<dbReference type="PANTHER" id="PTHR43130:SF3">
    <property type="entry name" value="HTH-TYPE TRANSCRIPTIONAL REGULATOR RV1931C"/>
    <property type="match status" value="1"/>
</dbReference>
<dbReference type="InterPro" id="IPR018060">
    <property type="entry name" value="HTH_AraC"/>
</dbReference>
<gene>
    <name evidence="4" type="primary">pncA</name>
    <name evidence="4" type="ORF">Maq22A_c10670</name>
</gene>
<dbReference type="PANTHER" id="PTHR43130">
    <property type="entry name" value="ARAC-FAMILY TRANSCRIPTIONAL REGULATOR"/>
    <property type="match status" value="1"/>
</dbReference>
<dbReference type="Pfam" id="PF12833">
    <property type="entry name" value="HTH_18"/>
    <property type="match status" value="1"/>
</dbReference>
<dbReference type="InterPro" id="IPR002818">
    <property type="entry name" value="DJ-1/PfpI"/>
</dbReference>
<evidence type="ECO:0000256" key="2">
    <source>
        <dbReference type="ARBA" id="ARBA00023163"/>
    </source>
</evidence>
<dbReference type="AlphaFoldDB" id="A0A0C6FAF4"/>
<dbReference type="PATRIC" id="fig|270351.10.peg.2055"/>
<dbReference type="EMBL" id="AP014704">
    <property type="protein sequence ID" value="BAQ45408.1"/>
    <property type="molecule type" value="Genomic_DNA"/>
</dbReference>
<dbReference type="InterPro" id="IPR009057">
    <property type="entry name" value="Homeodomain-like_sf"/>
</dbReference>
<dbReference type="PROSITE" id="PS01124">
    <property type="entry name" value="HTH_ARAC_FAMILY_2"/>
    <property type="match status" value="1"/>
</dbReference>
<dbReference type="SUPFAM" id="SSF52499">
    <property type="entry name" value="Isochorismatase-like hydrolases"/>
    <property type="match status" value="1"/>
</dbReference>
<feature type="domain" description="HTH araC/xylS-type" evidence="3">
    <location>
        <begin position="417"/>
        <end position="515"/>
    </location>
</feature>
<organism evidence="4 5">
    <name type="scientific">Methylobacterium aquaticum</name>
    <dbReference type="NCBI Taxonomy" id="270351"/>
    <lineage>
        <taxon>Bacteria</taxon>
        <taxon>Pseudomonadati</taxon>
        <taxon>Pseudomonadota</taxon>
        <taxon>Alphaproteobacteria</taxon>
        <taxon>Hyphomicrobiales</taxon>
        <taxon>Methylobacteriaceae</taxon>
        <taxon>Methylobacterium</taxon>
    </lineage>
</organism>
<name>A0A0C6FAF4_9HYPH</name>
<evidence type="ECO:0000256" key="1">
    <source>
        <dbReference type="ARBA" id="ARBA00023015"/>
    </source>
</evidence>
<reference evidence="4 5" key="1">
    <citation type="journal article" date="2015" name="Genome Announc.">
        <title>Complete Genome Sequence of Methylobacterium aquaticum Strain 22A, Isolated from Racomitrium japonicum Moss.</title>
        <authorList>
            <person name="Tani A."/>
            <person name="Ogura Y."/>
            <person name="Hayashi T."/>
            <person name="Kimbara K."/>
        </authorList>
    </citation>
    <scope>NUCLEOTIDE SEQUENCE [LARGE SCALE GENOMIC DNA]</scope>
    <source>
        <strain evidence="4 5">MA-22A</strain>
    </source>
</reference>
<dbReference type="SUPFAM" id="SSF46689">
    <property type="entry name" value="Homeodomain-like"/>
    <property type="match status" value="1"/>
</dbReference>
<dbReference type="Gene3D" id="3.40.50.850">
    <property type="entry name" value="Isochorismatase-like"/>
    <property type="match status" value="1"/>
</dbReference>